<dbReference type="AlphaFoldDB" id="A0A4S4B388"/>
<dbReference type="GO" id="GO:0047617">
    <property type="term" value="F:fatty acyl-CoA hydrolase activity"/>
    <property type="evidence" value="ECO:0007669"/>
    <property type="project" value="TreeGrafter"/>
</dbReference>
<dbReference type="EMBL" id="SSOC01000001">
    <property type="protein sequence ID" value="THF67118.1"/>
    <property type="molecule type" value="Genomic_DNA"/>
</dbReference>
<evidence type="ECO:0000313" key="1">
    <source>
        <dbReference type="EMBL" id="THF67118.1"/>
    </source>
</evidence>
<dbReference type="SUPFAM" id="SSF54637">
    <property type="entry name" value="Thioesterase/thiol ester dehydrase-isomerase"/>
    <property type="match status" value="1"/>
</dbReference>
<keyword evidence="2" id="KW-1185">Reference proteome</keyword>
<proteinExistence type="predicted"/>
<reference evidence="1 2" key="1">
    <citation type="submission" date="2019-04" db="EMBL/GenBank/DDBJ databases">
        <title>Azoarcus nasutitermitis sp. nov. isolated from termite nest.</title>
        <authorList>
            <person name="Lin S.-Y."/>
            <person name="Hameed A."/>
            <person name="Hsu Y.-H."/>
            <person name="Young C.-C."/>
        </authorList>
    </citation>
    <scope>NUCLEOTIDE SEQUENCE [LARGE SCALE GENOMIC DNA]</scope>
    <source>
        <strain evidence="1 2">CC-YHH838</strain>
    </source>
</reference>
<dbReference type="PANTHER" id="PTHR31793:SF24">
    <property type="entry name" value="LONG-CHAIN ACYL-COA THIOESTERASE FADM"/>
    <property type="match status" value="1"/>
</dbReference>
<dbReference type="InterPro" id="IPR050563">
    <property type="entry name" value="4-hydroxybenzoyl-CoA_TE"/>
</dbReference>
<dbReference type="CDD" id="cd00586">
    <property type="entry name" value="4HBT"/>
    <property type="match status" value="1"/>
</dbReference>
<comment type="caution">
    <text evidence="1">The sequence shown here is derived from an EMBL/GenBank/DDBJ whole genome shotgun (WGS) entry which is preliminary data.</text>
</comment>
<dbReference type="Gene3D" id="3.10.129.10">
    <property type="entry name" value="Hotdog Thioesterase"/>
    <property type="match status" value="1"/>
</dbReference>
<evidence type="ECO:0000313" key="2">
    <source>
        <dbReference type="Proteomes" id="UP000308430"/>
    </source>
</evidence>
<dbReference type="Proteomes" id="UP000308430">
    <property type="component" value="Unassembled WGS sequence"/>
</dbReference>
<accession>A0A4S4B388</accession>
<sequence>MLQYPDTKTNREETCMSSERKLLLTTRIPVRWGDMDAYGHVNNTVYFRYFEQARVEWLESMDFAVSPERAEAPVIINASCTFLMPVNYPATVEVRLYAGEPGRSSVMTWYELRVEGDDRLYAEGAAKVVWMDMRTGRSVALPDTLRTVFDQ</sequence>
<dbReference type="Pfam" id="PF13279">
    <property type="entry name" value="4HBT_2"/>
    <property type="match status" value="1"/>
</dbReference>
<organism evidence="1 2">
    <name type="scientific">Pseudothauera nasutitermitis</name>
    <dbReference type="NCBI Taxonomy" id="2565930"/>
    <lineage>
        <taxon>Bacteria</taxon>
        <taxon>Pseudomonadati</taxon>
        <taxon>Pseudomonadota</taxon>
        <taxon>Betaproteobacteria</taxon>
        <taxon>Rhodocyclales</taxon>
        <taxon>Zoogloeaceae</taxon>
        <taxon>Pseudothauera</taxon>
    </lineage>
</organism>
<name>A0A4S4B388_9RHOO</name>
<protein>
    <submittedName>
        <fullName evidence="1">Acyl-CoA thioesterase</fullName>
    </submittedName>
</protein>
<dbReference type="InterPro" id="IPR029069">
    <property type="entry name" value="HotDog_dom_sf"/>
</dbReference>
<gene>
    <name evidence="1" type="ORF">E6C76_01650</name>
</gene>
<dbReference type="PANTHER" id="PTHR31793">
    <property type="entry name" value="4-HYDROXYBENZOYL-COA THIOESTERASE FAMILY MEMBER"/>
    <property type="match status" value="1"/>
</dbReference>
<dbReference type="OrthoDB" id="9799036at2"/>